<protein>
    <submittedName>
        <fullName evidence="4">GNAT family N-acetyltransferase</fullName>
    </submittedName>
</protein>
<dbReference type="PANTHER" id="PTHR43877:SF2">
    <property type="entry name" value="AMINOALKYLPHOSPHONATE N-ACETYLTRANSFERASE-RELATED"/>
    <property type="match status" value="1"/>
</dbReference>
<keyword evidence="2" id="KW-0012">Acyltransferase</keyword>
<evidence type="ECO:0000256" key="2">
    <source>
        <dbReference type="ARBA" id="ARBA00023315"/>
    </source>
</evidence>
<gene>
    <name evidence="4" type="ORF">RJN63_04120</name>
</gene>
<organism evidence="4">
    <name type="scientific">Herbaspirillum huttiense subsp. nephrolepidis</name>
    <dbReference type="NCBI Taxonomy" id="3075126"/>
    <lineage>
        <taxon>Bacteria</taxon>
        <taxon>Pseudomonadati</taxon>
        <taxon>Pseudomonadota</taxon>
        <taxon>Betaproteobacteria</taxon>
        <taxon>Burkholderiales</taxon>
        <taxon>Oxalobacteraceae</taxon>
        <taxon>Herbaspirillum</taxon>
    </lineage>
</organism>
<keyword evidence="1" id="KW-0808">Transferase</keyword>
<dbReference type="Pfam" id="PF00583">
    <property type="entry name" value="Acetyltransf_1"/>
    <property type="match status" value="1"/>
</dbReference>
<dbReference type="PROSITE" id="PS51186">
    <property type="entry name" value="GNAT"/>
    <property type="match status" value="1"/>
</dbReference>
<proteinExistence type="predicted"/>
<dbReference type="CDD" id="cd04301">
    <property type="entry name" value="NAT_SF"/>
    <property type="match status" value="1"/>
</dbReference>
<reference evidence="4" key="1">
    <citation type="submission" date="2023-02" db="EMBL/GenBank/DDBJ databases">
        <title>Description of Herbaspirillum huttiense subsp. nephrolepsisexaltata and Herbaspirillum huttiense subsp. lycopersicon.</title>
        <authorList>
            <person name="Poudel M."/>
            <person name="Sharma A."/>
            <person name="Goss E."/>
            <person name="Tapia J.H."/>
            <person name="Harmon C.M."/>
            <person name="Jones J.B."/>
        </authorList>
    </citation>
    <scope>NUCLEOTIDE SEQUENCE</scope>
    <source>
        <strain evidence="4">NC40101</strain>
    </source>
</reference>
<name>A0AAE4K337_9BURK</name>
<accession>A0AAE4K337</accession>
<sequence>MDQVSKITPVPHWHLTDDALRHADTASDQLACFPVMHELRPHLRDSDEFLQRIGRAIPQSYRILAAWDQGEVVALAGYRFQENLVYGPFLYVDDLVAASSERGKRWGERLLAAMEEVAAQAGCVRLVLDTGMANALAQRFYFRQGMLTGALRFGKAIGGGA</sequence>
<dbReference type="SUPFAM" id="SSF55729">
    <property type="entry name" value="Acyl-CoA N-acyltransferases (Nat)"/>
    <property type="match status" value="1"/>
</dbReference>
<dbReference type="InterPro" id="IPR000182">
    <property type="entry name" value="GNAT_dom"/>
</dbReference>
<dbReference type="InterPro" id="IPR016181">
    <property type="entry name" value="Acyl_CoA_acyltransferase"/>
</dbReference>
<dbReference type="RefSeq" id="WP_310835315.1">
    <property type="nucleotide sequence ID" value="NZ_JAVLSM010000001.1"/>
</dbReference>
<dbReference type="Gene3D" id="3.40.630.30">
    <property type="match status" value="1"/>
</dbReference>
<dbReference type="AlphaFoldDB" id="A0AAE4K337"/>
<feature type="domain" description="N-acetyltransferase" evidence="3">
    <location>
        <begin position="18"/>
        <end position="161"/>
    </location>
</feature>
<evidence type="ECO:0000259" key="3">
    <source>
        <dbReference type="PROSITE" id="PS51186"/>
    </source>
</evidence>
<dbReference type="EMBL" id="JAVRAA010000002">
    <property type="protein sequence ID" value="MDT0336004.1"/>
    <property type="molecule type" value="Genomic_DNA"/>
</dbReference>
<evidence type="ECO:0000313" key="4">
    <source>
        <dbReference type="EMBL" id="MDT0336004.1"/>
    </source>
</evidence>
<comment type="caution">
    <text evidence="4">The sequence shown here is derived from an EMBL/GenBank/DDBJ whole genome shotgun (WGS) entry which is preliminary data.</text>
</comment>
<dbReference type="GO" id="GO:0016747">
    <property type="term" value="F:acyltransferase activity, transferring groups other than amino-acyl groups"/>
    <property type="evidence" value="ECO:0007669"/>
    <property type="project" value="InterPro"/>
</dbReference>
<evidence type="ECO:0000256" key="1">
    <source>
        <dbReference type="ARBA" id="ARBA00022679"/>
    </source>
</evidence>
<dbReference type="InterPro" id="IPR050832">
    <property type="entry name" value="Bact_Acetyltransf"/>
</dbReference>
<dbReference type="PANTHER" id="PTHR43877">
    <property type="entry name" value="AMINOALKYLPHOSPHONATE N-ACETYLTRANSFERASE-RELATED-RELATED"/>
    <property type="match status" value="1"/>
</dbReference>